<keyword evidence="2" id="KW-0472">Membrane</keyword>
<keyword evidence="2" id="KW-0812">Transmembrane</keyword>
<dbReference type="VEuPathDB" id="FungiDB:AMAG_13500"/>
<reference evidence="3 4" key="1">
    <citation type="submission" date="2009-11" db="EMBL/GenBank/DDBJ databases">
        <title>Annotation of Allomyces macrogynus ATCC 38327.</title>
        <authorList>
            <consortium name="The Broad Institute Genome Sequencing Platform"/>
            <person name="Russ C."/>
            <person name="Cuomo C."/>
            <person name="Burger G."/>
            <person name="Gray M.W."/>
            <person name="Holland P.W.H."/>
            <person name="King N."/>
            <person name="Lang F.B.F."/>
            <person name="Roger A.J."/>
            <person name="Ruiz-Trillo I."/>
            <person name="Young S.K."/>
            <person name="Zeng Q."/>
            <person name="Gargeya S."/>
            <person name="Fitzgerald M."/>
            <person name="Haas B."/>
            <person name="Abouelleil A."/>
            <person name="Alvarado L."/>
            <person name="Arachchi H.M."/>
            <person name="Berlin A."/>
            <person name="Chapman S.B."/>
            <person name="Gearin G."/>
            <person name="Goldberg J."/>
            <person name="Griggs A."/>
            <person name="Gujja S."/>
            <person name="Hansen M."/>
            <person name="Heiman D."/>
            <person name="Howarth C."/>
            <person name="Larimer J."/>
            <person name="Lui A."/>
            <person name="MacDonald P.J.P."/>
            <person name="McCowen C."/>
            <person name="Montmayeur A."/>
            <person name="Murphy C."/>
            <person name="Neiman D."/>
            <person name="Pearson M."/>
            <person name="Priest M."/>
            <person name="Roberts A."/>
            <person name="Saif S."/>
            <person name="Shea T."/>
            <person name="Sisk P."/>
            <person name="Stolte C."/>
            <person name="Sykes S."/>
            <person name="Wortman J."/>
            <person name="Nusbaum C."/>
            <person name="Birren B."/>
        </authorList>
    </citation>
    <scope>NUCLEOTIDE SEQUENCE [LARGE SCALE GENOMIC DNA]</scope>
    <source>
        <strain evidence="3 4">ATCC 38327</strain>
    </source>
</reference>
<feature type="transmembrane region" description="Helical" evidence="2">
    <location>
        <begin position="274"/>
        <end position="295"/>
    </location>
</feature>
<protein>
    <recommendedName>
        <fullName evidence="5">EamA domain-containing protein</fullName>
    </recommendedName>
</protein>
<evidence type="ECO:0000313" key="4">
    <source>
        <dbReference type="Proteomes" id="UP000054350"/>
    </source>
</evidence>
<dbReference type="EMBL" id="GG745358">
    <property type="protein sequence ID" value="KNE68860.1"/>
    <property type="molecule type" value="Genomic_DNA"/>
</dbReference>
<reference evidence="4" key="2">
    <citation type="submission" date="2009-11" db="EMBL/GenBank/DDBJ databases">
        <title>The Genome Sequence of Allomyces macrogynus strain ATCC 38327.</title>
        <authorList>
            <consortium name="The Broad Institute Genome Sequencing Platform"/>
            <person name="Russ C."/>
            <person name="Cuomo C."/>
            <person name="Shea T."/>
            <person name="Young S.K."/>
            <person name="Zeng Q."/>
            <person name="Koehrsen M."/>
            <person name="Haas B."/>
            <person name="Borodovsky M."/>
            <person name="Guigo R."/>
            <person name="Alvarado L."/>
            <person name="Berlin A."/>
            <person name="Borenstein D."/>
            <person name="Chen Z."/>
            <person name="Engels R."/>
            <person name="Freedman E."/>
            <person name="Gellesch M."/>
            <person name="Goldberg J."/>
            <person name="Griggs A."/>
            <person name="Gujja S."/>
            <person name="Heiman D."/>
            <person name="Hepburn T."/>
            <person name="Howarth C."/>
            <person name="Jen D."/>
            <person name="Larson L."/>
            <person name="Lewis B."/>
            <person name="Mehta T."/>
            <person name="Park D."/>
            <person name="Pearson M."/>
            <person name="Roberts A."/>
            <person name="Saif S."/>
            <person name="Shenoy N."/>
            <person name="Sisk P."/>
            <person name="Stolte C."/>
            <person name="Sykes S."/>
            <person name="Walk T."/>
            <person name="White J."/>
            <person name="Yandava C."/>
            <person name="Burger G."/>
            <person name="Gray M.W."/>
            <person name="Holland P.W.H."/>
            <person name="King N."/>
            <person name="Lang F.B.F."/>
            <person name="Roger A.J."/>
            <person name="Ruiz-Trillo I."/>
            <person name="Lander E."/>
            <person name="Nusbaum C."/>
        </authorList>
    </citation>
    <scope>NUCLEOTIDE SEQUENCE [LARGE SCALE GENOMIC DNA]</scope>
    <source>
        <strain evidence="4">ATCC 38327</strain>
    </source>
</reference>
<feature type="region of interest" description="Disordered" evidence="1">
    <location>
        <begin position="394"/>
        <end position="419"/>
    </location>
</feature>
<feature type="compositionally biased region" description="Polar residues" evidence="1">
    <location>
        <begin position="26"/>
        <end position="36"/>
    </location>
</feature>
<dbReference type="OrthoDB" id="5572784at2759"/>
<accession>A0A0L0T2H9</accession>
<feature type="transmembrane region" description="Helical" evidence="2">
    <location>
        <begin position="177"/>
        <end position="196"/>
    </location>
</feature>
<feature type="transmembrane region" description="Helical" evidence="2">
    <location>
        <begin position="307"/>
        <end position="330"/>
    </location>
</feature>
<feature type="transmembrane region" description="Helical" evidence="2">
    <location>
        <begin position="208"/>
        <end position="230"/>
    </location>
</feature>
<evidence type="ECO:0000256" key="1">
    <source>
        <dbReference type="SAM" id="MobiDB-lite"/>
    </source>
</evidence>
<keyword evidence="2" id="KW-1133">Transmembrane helix</keyword>
<organism evidence="3 4">
    <name type="scientific">Allomyces macrogynus (strain ATCC 38327)</name>
    <name type="common">Allomyces javanicus var. macrogynus</name>
    <dbReference type="NCBI Taxonomy" id="578462"/>
    <lineage>
        <taxon>Eukaryota</taxon>
        <taxon>Fungi</taxon>
        <taxon>Fungi incertae sedis</taxon>
        <taxon>Blastocladiomycota</taxon>
        <taxon>Blastocladiomycetes</taxon>
        <taxon>Blastocladiales</taxon>
        <taxon>Blastocladiaceae</taxon>
        <taxon>Allomyces</taxon>
    </lineage>
</organism>
<feature type="compositionally biased region" description="Low complexity" evidence="1">
    <location>
        <begin position="1"/>
        <end position="19"/>
    </location>
</feature>
<evidence type="ECO:0000313" key="3">
    <source>
        <dbReference type="EMBL" id="KNE68860.1"/>
    </source>
</evidence>
<feature type="transmembrane region" description="Helical" evidence="2">
    <location>
        <begin position="84"/>
        <end position="102"/>
    </location>
</feature>
<gene>
    <name evidence="3" type="ORF">AMAG_13500</name>
</gene>
<evidence type="ECO:0000256" key="2">
    <source>
        <dbReference type="SAM" id="Phobius"/>
    </source>
</evidence>
<sequence>MSKSPTAAANAGTGGAFTTIPVHAAPSTSSPIQNNAPRPPTHALDLDDQLNAGIDDYDDPWADMLGDWHPPTSRRRPYLSLRPRPVPTLILFVCTILYLTVATHNDDIHVSASFQTIVNLGMALALVLVKQLWIPNPKDDVLAAPASLVARGMRFAVPAAAWYLYLVTTLATLHRAGAQLFVMVQSALPVLVVLLVKRFSTRAVSSTVHLSPRLMTCLVAVMMGIALFSAAVDDPEVPNADMWVMILAATATATLAGTILWMEKYFLEVETDPWVLATNIAMVGLPISAVGWVLFDRSLPTSSTSPHAWIAPTVRTGILSAASLVASAFLVQHISSLALALLTMICHIVFIVFDWQLRGLDLTWYGVVGVALVAAGMRFLGRAAPSDGVGADVSASGTSGDAGGGMYAAAPTSQGPDDL</sequence>
<proteinExistence type="predicted"/>
<feature type="transmembrane region" description="Helical" evidence="2">
    <location>
        <begin position="362"/>
        <end position="380"/>
    </location>
</feature>
<dbReference type="AlphaFoldDB" id="A0A0L0T2H9"/>
<feature type="region of interest" description="Disordered" evidence="1">
    <location>
        <begin position="1"/>
        <end position="45"/>
    </location>
</feature>
<feature type="transmembrane region" description="Helical" evidence="2">
    <location>
        <begin position="108"/>
        <end position="129"/>
    </location>
</feature>
<feature type="transmembrane region" description="Helical" evidence="2">
    <location>
        <begin position="337"/>
        <end position="356"/>
    </location>
</feature>
<evidence type="ECO:0008006" key="5">
    <source>
        <dbReference type="Google" id="ProtNLM"/>
    </source>
</evidence>
<dbReference type="Proteomes" id="UP000054350">
    <property type="component" value="Unassembled WGS sequence"/>
</dbReference>
<keyword evidence="4" id="KW-1185">Reference proteome</keyword>
<feature type="transmembrane region" description="Helical" evidence="2">
    <location>
        <begin position="242"/>
        <end position="262"/>
    </location>
</feature>
<name>A0A0L0T2H9_ALLM3</name>